<accession>A0ABV7HHP6</accession>
<dbReference type="EMBL" id="JBHRSZ010000006">
    <property type="protein sequence ID" value="MFC3152311.1"/>
    <property type="molecule type" value="Genomic_DNA"/>
</dbReference>
<evidence type="ECO:0000259" key="2">
    <source>
        <dbReference type="Pfam" id="PF13472"/>
    </source>
</evidence>
<comment type="caution">
    <text evidence="3">The sequence shown here is derived from an EMBL/GenBank/DDBJ whole genome shotgun (WGS) entry which is preliminary data.</text>
</comment>
<evidence type="ECO:0000313" key="4">
    <source>
        <dbReference type="Proteomes" id="UP001595476"/>
    </source>
</evidence>
<keyword evidence="4" id="KW-1185">Reference proteome</keyword>
<dbReference type="Pfam" id="PF13472">
    <property type="entry name" value="Lipase_GDSL_2"/>
    <property type="match status" value="1"/>
</dbReference>
<dbReference type="SUPFAM" id="SSF52266">
    <property type="entry name" value="SGNH hydrolase"/>
    <property type="match status" value="1"/>
</dbReference>
<evidence type="ECO:0000256" key="1">
    <source>
        <dbReference type="SAM" id="SignalP"/>
    </source>
</evidence>
<feature type="domain" description="SGNH hydrolase-type esterase" evidence="2">
    <location>
        <begin position="37"/>
        <end position="187"/>
    </location>
</feature>
<protein>
    <submittedName>
        <fullName evidence="3">Arylesterase</fullName>
    </submittedName>
</protein>
<dbReference type="PANTHER" id="PTHR30383:SF5">
    <property type="entry name" value="SGNH HYDROLASE-TYPE ESTERASE DOMAIN-CONTAINING PROTEIN"/>
    <property type="match status" value="1"/>
</dbReference>
<proteinExistence type="predicted"/>
<dbReference type="InterPro" id="IPR051532">
    <property type="entry name" value="Ester_Hydrolysis_Enzymes"/>
</dbReference>
<gene>
    <name evidence="3" type="ORF">ACFOEK_14845</name>
</gene>
<dbReference type="InterPro" id="IPR036514">
    <property type="entry name" value="SGNH_hydro_sf"/>
</dbReference>
<keyword evidence="1" id="KW-0732">Signal</keyword>
<dbReference type="CDD" id="cd01822">
    <property type="entry name" value="Lysophospholipase_L1_like"/>
    <property type="match status" value="1"/>
</dbReference>
<sequence>MKQHLKHSLLILCTVFLVACSDSGQLTPLSKHDVIVAFGDSLTEGVGTDKANAYPAVLEELTGQGVINAGISGEMTAQGLTRFEKTLEDYQASLVILLEGGNDILRNRSSTQTKQNLAKMIEIAHRNDIQVLLVGVPQKQLFSDTAPFYLELAEEYQVPLEAELVSDLLRSPQYKSDPIHLNAAGYRKLAEGLYQRLIDEGAIDK</sequence>
<feature type="signal peptide" evidence="1">
    <location>
        <begin position="1"/>
        <end position="19"/>
    </location>
</feature>
<dbReference type="RefSeq" id="WP_386722238.1">
    <property type="nucleotide sequence ID" value="NZ_JBHRSZ010000006.1"/>
</dbReference>
<dbReference type="Gene3D" id="3.40.50.1110">
    <property type="entry name" value="SGNH hydrolase"/>
    <property type="match status" value="1"/>
</dbReference>
<dbReference type="InterPro" id="IPR013830">
    <property type="entry name" value="SGNH_hydro"/>
</dbReference>
<feature type="chain" id="PRO_5045101523" evidence="1">
    <location>
        <begin position="20"/>
        <end position="205"/>
    </location>
</feature>
<dbReference type="PROSITE" id="PS51257">
    <property type="entry name" value="PROKAR_LIPOPROTEIN"/>
    <property type="match status" value="1"/>
</dbReference>
<dbReference type="Proteomes" id="UP001595476">
    <property type="component" value="Unassembled WGS sequence"/>
</dbReference>
<evidence type="ECO:0000313" key="3">
    <source>
        <dbReference type="EMBL" id="MFC3152311.1"/>
    </source>
</evidence>
<dbReference type="PANTHER" id="PTHR30383">
    <property type="entry name" value="THIOESTERASE 1/PROTEASE 1/LYSOPHOSPHOLIPASE L1"/>
    <property type="match status" value="1"/>
</dbReference>
<reference evidence="4" key="1">
    <citation type="journal article" date="2019" name="Int. J. Syst. Evol. Microbiol.">
        <title>The Global Catalogue of Microorganisms (GCM) 10K type strain sequencing project: providing services to taxonomists for standard genome sequencing and annotation.</title>
        <authorList>
            <consortium name="The Broad Institute Genomics Platform"/>
            <consortium name="The Broad Institute Genome Sequencing Center for Infectious Disease"/>
            <person name="Wu L."/>
            <person name="Ma J."/>
        </authorList>
    </citation>
    <scope>NUCLEOTIDE SEQUENCE [LARGE SCALE GENOMIC DNA]</scope>
    <source>
        <strain evidence="4">KCTC 52438</strain>
    </source>
</reference>
<organism evidence="3 4">
    <name type="scientific">Litoribrevibacter euphylliae</name>
    <dbReference type="NCBI Taxonomy" id="1834034"/>
    <lineage>
        <taxon>Bacteria</taxon>
        <taxon>Pseudomonadati</taxon>
        <taxon>Pseudomonadota</taxon>
        <taxon>Gammaproteobacteria</taxon>
        <taxon>Oceanospirillales</taxon>
        <taxon>Oceanospirillaceae</taxon>
        <taxon>Litoribrevibacter</taxon>
    </lineage>
</organism>
<name>A0ABV7HHP6_9GAMM</name>